<dbReference type="InterPro" id="IPR036864">
    <property type="entry name" value="Zn2-C6_fun-type_DNA-bd_sf"/>
</dbReference>
<keyword evidence="1" id="KW-0539">Nucleus</keyword>
<evidence type="ECO:0000313" key="4">
    <source>
        <dbReference type="Proteomes" id="UP000053259"/>
    </source>
</evidence>
<evidence type="ECO:0000256" key="1">
    <source>
        <dbReference type="ARBA" id="ARBA00023242"/>
    </source>
</evidence>
<dbReference type="VEuPathDB" id="FungiDB:PV09_04612"/>
<feature type="domain" description="Zn(2)-C6 fungal-type" evidence="2">
    <location>
        <begin position="13"/>
        <end position="43"/>
    </location>
</feature>
<evidence type="ECO:0000259" key="2">
    <source>
        <dbReference type="PROSITE" id="PS50048"/>
    </source>
</evidence>
<dbReference type="PROSITE" id="PS50048">
    <property type="entry name" value="ZN2_CY6_FUNGAL_2"/>
    <property type="match status" value="1"/>
</dbReference>
<dbReference type="Proteomes" id="UP000053259">
    <property type="component" value="Unassembled WGS sequence"/>
</dbReference>
<organism evidence="3 4">
    <name type="scientific">Verruconis gallopava</name>
    <dbReference type="NCBI Taxonomy" id="253628"/>
    <lineage>
        <taxon>Eukaryota</taxon>
        <taxon>Fungi</taxon>
        <taxon>Dikarya</taxon>
        <taxon>Ascomycota</taxon>
        <taxon>Pezizomycotina</taxon>
        <taxon>Dothideomycetes</taxon>
        <taxon>Pleosporomycetidae</taxon>
        <taxon>Venturiales</taxon>
        <taxon>Sympoventuriaceae</taxon>
        <taxon>Verruconis</taxon>
    </lineage>
</organism>
<reference evidence="3 4" key="1">
    <citation type="submission" date="2015-01" db="EMBL/GenBank/DDBJ databases">
        <title>The Genome Sequence of Ochroconis gallopava CBS43764.</title>
        <authorList>
            <consortium name="The Broad Institute Genomics Platform"/>
            <person name="Cuomo C."/>
            <person name="de Hoog S."/>
            <person name="Gorbushina A."/>
            <person name="Stielow B."/>
            <person name="Teixiera M."/>
            <person name="Abouelleil A."/>
            <person name="Chapman S.B."/>
            <person name="Priest M."/>
            <person name="Young S.K."/>
            <person name="Wortman J."/>
            <person name="Nusbaum C."/>
            <person name="Birren B."/>
        </authorList>
    </citation>
    <scope>NUCLEOTIDE SEQUENCE [LARGE SCALE GENOMIC DNA]</scope>
    <source>
        <strain evidence="3 4">CBS 43764</strain>
    </source>
</reference>
<protein>
    <recommendedName>
        <fullName evidence="2">Zn(2)-C6 fungal-type domain-containing protein</fullName>
    </recommendedName>
</protein>
<gene>
    <name evidence="3" type="ORF">PV09_04612</name>
</gene>
<dbReference type="RefSeq" id="XP_016214189.1">
    <property type="nucleotide sequence ID" value="XM_016357987.1"/>
</dbReference>
<dbReference type="GeneID" id="27312585"/>
<dbReference type="InterPro" id="IPR001138">
    <property type="entry name" value="Zn2Cys6_DnaBD"/>
</dbReference>
<dbReference type="AlphaFoldDB" id="A0A0D2ACY6"/>
<dbReference type="HOGENOM" id="CLU_024934_6_0_1"/>
<dbReference type="PROSITE" id="PS00463">
    <property type="entry name" value="ZN2_CY6_FUNGAL_1"/>
    <property type="match status" value="1"/>
</dbReference>
<dbReference type="PANTHER" id="PTHR47784:SF5">
    <property type="entry name" value="STEROL UPTAKE CONTROL PROTEIN 2"/>
    <property type="match status" value="1"/>
</dbReference>
<dbReference type="GO" id="GO:0008270">
    <property type="term" value="F:zinc ion binding"/>
    <property type="evidence" value="ECO:0007669"/>
    <property type="project" value="InterPro"/>
</dbReference>
<dbReference type="STRING" id="253628.A0A0D2ACY6"/>
<evidence type="ECO:0000313" key="3">
    <source>
        <dbReference type="EMBL" id="KIW04320.1"/>
    </source>
</evidence>
<name>A0A0D2ACY6_9PEZI</name>
<sequence>MPPRLAHTKSRKGCVRCKARKVKCDESRPICKNCSRHNVACEWRHQDPAASANAVRLVKRPVSRNDDEYDLFTPCLVGERRRQLELQLLHYFESHITWTLGSTRSLSHREIWACTAVELSFRYPFLQNAIFAFAALYAAKSTSESRRFFASGDQQSLASKAINHAPEINSSVPIHFVHEIYLDLALRQQRDAVKHVTVETADAVLLSTMLHWYQATSQLSGDKGAANSSYELPTQWLRMAQANRHIAAVCRELRPKEQGVWEVYCNEWSDFETLCELDGVHICDAAQRLLDFESYPEPKDSPPMSNLATPDCSSFTKPRPRDVKVTYTRFLAYVANVHQAIRSKKSVRHIFRLLGVIQPSEIIVLIEEKRPRALAILSLYFSLCYALNGHWVWQGVAEQQLEGIANLLPQDWQWAMAWPRAVLQKLKEEFCCLEWGIF</sequence>
<dbReference type="SMART" id="SM00066">
    <property type="entry name" value="GAL4"/>
    <property type="match status" value="1"/>
</dbReference>
<dbReference type="OrthoDB" id="416217at2759"/>
<dbReference type="EMBL" id="KN847541">
    <property type="protein sequence ID" value="KIW04320.1"/>
    <property type="molecule type" value="Genomic_DNA"/>
</dbReference>
<dbReference type="PANTHER" id="PTHR47784">
    <property type="entry name" value="STEROL UPTAKE CONTROL PROTEIN 2"/>
    <property type="match status" value="1"/>
</dbReference>
<proteinExistence type="predicted"/>
<dbReference type="CDD" id="cd00067">
    <property type="entry name" value="GAL4"/>
    <property type="match status" value="1"/>
</dbReference>
<dbReference type="InParanoid" id="A0A0D2ACY6"/>
<dbReference type="SUPFAM" id="SSF57701">
    <property type="entry name" value="Zn2/Cys6 DNA-binding domain"/>
    <property type="match status" value="1"/>
</dbReference>
<dbReference type="FunCoup" id="A0A0D2ACY6">
    <property type="interactions" value="220"/>
</dbReference>
<dbReference type="GO" id="GO:0001228">
    <property type="term" value="F:DNA-binding transcription activator activity, RNA polymerase II-specific"/>
    <property type="evidence" value="ECO:0007669"/>
    <property type="project" value="TreeGrafter"/>
</dbReference>
<accession>A0A0D2ACY6</accession>
<dbReference type="Pfam" id="PF00172">
    <property type="entry name" value="Zn_clus"/>
    <property type="match status" value="1"/>
</dbReference>
<dbReference type="InterPro" id="IPR053157">
    <property type="entry name" value="Sterol_Uptake_Regulator"/>
</dbReference>
<keyword evidence="4" id="KW-1185">Reference proteome</keyword>
<dbReference type="Gene3D" id="4.10.240.10">
    <property type="entry name" value="Zn(2)-C6 fungal-type DNA-binding domain"/>
    <property type="match status" value="1"/>
</dbReference>